<evidence type="ECO:0008006" key="3">
    <source>
        <dbReference type="Google" id="ProtNLM"/>
    </source>
</evidence>
<sequence length="229" mass="25419">MISISGNQLHALRRVSLDEFAEEAEQFLRRHFESRLRRTTSNDIREAVHLACRLGHEHAITCRSELLIYLACACVCGLFVFDDPRCAWLFHGRLDSDDVDGALHCNIGTFAENLEAAVGSGFFSEDSLAGFEEAVIAGEQRLAVQPDALERVLRTLTPARAGFMGTPQFARFLELARIDGERLRLRGRASDRHLLLGWLFGPRFVDDPLCQPAVAFLRALEAEPGGAAP</sequence>
<evidence type="ECO:0000313" key="1">
    <source>
        <dbReference type="EMBL" id="WAS96596.1"/>
    </source>
</evidence>
<protein>
    <recommendedName>
        <fullName evidence="3">DUF4375 domain-containing protein</fullName>
    </recommendedName>
</protein>
<accession>A0ABY7HBE2</accession>
<dbReference type="RefSeq" id="WP_269038962.1">
    <property type="nucleotide sequence ID" value="NZ_CP114040.1"/>
</dbReference>
<reference evidence="1" key="1">
    <citation type="submission" date="2022-11" db="EMBL/GenBank/DDBJ databases">
        <title>Minimal conservation of predation-associated metabolite biosynthetic gene clusters underscores biosynthetic potential of Myxococcota including descriptions for ten novel species: Archangium lansinium sp. nov., Myxococcus landrumus sp. nov., Nannocystis bai.</title>
        <authorList>
            <person name="Ahearne A."/>
            <person name="Stevens C."/>
            <person name="Dowd S."/>
        </authorList>
    </citation>
    <scope>NUCLEOTIDE SEQUENCE</scope>
    <source>
        <strain evidence="1">Fl3</strain>
    </source>
</reference>
<dbReference type="Proteomes" id="UP001164459">
    <property type="component" value="Chromosome"/>
</dbReference>
<keyword evidence="2" id="KW-1185">Reference proteome</keyword>
<dbReference type="EMBL" id="CP114040">
    <property type="protein sequence ID" value="WAS96596.1"/>
    <property type="molecule type" value="Genomic_DNA"/>
</dbReference>
<evidence type="ECO:0000313" key="2">
    <source>
        <dbReference type="Proteomes" id="UP001164459"/>
    </source>
</evidence>
<proteinExistence type="predicted"/>
<organism evidence="1 2">
    <name type="scientific">Nannocystis punicea</name>
    <dbReference type="NCBI Taxonomy" id="2995304"/>
    <lineage>
        <taxon>Bacteria</taxon>
        <taxon>Pseudomonadati</taxon>
        <taxon>Myxococcota</taxon>
        <taxon>Polyangia</taxon>
        <taxon>Nannocystales</taxon>
        <taxon>Nannocystaceae</taxon>
        <taxon>Nannocystis</taxon>
    </lineage>
</organism>
<gene>
    <name evidence="1" type="ORF">O0S08_10600</name>
</gene>
<name>A0ABY7HBE2_9BACT</name>